<feature type="region of interest" description="Disordered" evidence="1">
    <location>
        <begin position="83"/>
        <end position="113"/>
    </location>
</feature>
<organism evidence="2 3">
    <name type="scientific">Anopheles merus</name>
    <name type="common">Mosquito</name>
    <dbReference type="NCBI Taxonomy" id="30066"/>
    <lineage>
        <taxon>Eukaryota</taxon>
        <taxon>Metazoa</taxon>
        <taxon>Ecdysozoa</taxon>
        <taxon>Arthropoda</taxon>
        <taxon>Hexapoda</taxon>
        <taxon>Insecta</taxon>
        <taxon>Pterygota</taxon>
        <taxon>Neoptera</taxon>
        <taxon>Endopterygota</taxon>
        <taxon>Diptera</taxon>
        <taxon>Nematocera</taxon>
        <taxon>Culicoidea</taxon>
        <taxon>Culicidae</taxon>
        <taxon>Anophelinae</taxon>
        <taxon>Anopheles</taxon>
    </lineage>
</organism>
<feature type="compositionally biased region" description="Low complexity" evidence="1">
    <location>
        <begin position="154"/>
        <end position="176"/>
    </location>
</feature>
<evidence type="ECO:0000313" key="3">
    <source>
        <dbReference type="Proteomes" id="UP000075903"/>
    </source>
</evidence>
<keyword evidence="3" id="KW-1185">Reference proteome</keyword>
<evidence type="ECO:0000256" key="1">
    <source>
        <dbReference type="SAM" id="MobiDB-lite"/>
    </source>
</evidence>
<evidence type="ECO:0000313" key="2">
    <source>
        <dbReference type="EnsemblMetazoa" id="AMEM007958-PA"/>
    </source>
</evidence>
<proteinExistence type="predicted"/>
<dbReference type="AlphaFoldDB" id="A0A182V2W9"/>
<sequence length="205" mass="22582">MKIGRQRFTSPIMHMENRSLNTLNRSQSRSAGIQSVQVTYLVQNCGCGSTPNATLFRRQISLGSGRMSSGAMVDVVGSSVTVQEFRSPGRHTNSRSENTNPGRQERSRARPSRQLTYLLQSSGWTIVPSTMPRHMSVGSGGYWWRWTTASATTTTTTRSVTATSTATSSSSSSSTRTTERFLNVHMLTDCHHGTGQHCYGYNYGK</sequence>
<reference evidence="2" key="1">
    <citation type="submission" date="2020-05" db="UniProtKB">
        <authorList>
            <consortium name="EnsemblMetazoa"/>
        </authorList>
    </citation>
    <scope>IDENTIFICATION</scope>
    <source>
        <strain evidence="2">MAF</strain>
    </source>
</reference>
<protein>
    <submittedName>
        <fullName evidence="2">Uncharacterized protein</fullName>
    </submittedName>
</protein>
<dbReference type="VEuPathDB" id="VectorBase:AMEM007958"/>
<feature type="region of interest" description="Disordered" evidence="1">
    <location>
        <begin position="154"/>
        <end position="177"/>
    </location>
</feature>
<name>A0A182V2W9_ANOME</name>
<dbReference type="EnsemblMetazoa" id="AMEM007958-RA">
    <property type="protein sequence ID" value="AMEM007958-PA"/>
    <property type="gene ID" value="AMEM007958"/>
</dbReference>
<accession>A0A182V2W9</accession>
<dbReference type="Proteomes" id="UP000075903">
    <property type="component" value="Unassembled WGS sequence"/>
</dbReference>